<organism evidence="1 2">
    <name type="scientific">Balnearium lithotrophicum</name>
    <dbReference type="NCBI Taxonomy" id="223788"/>
    <lineage>
        <taxon>Bacteria</taxon>
        <taxon>Pseudomonadati</taxon>
        <taxon>Aquificota</taxon>
        <taxon>Aquificia</taxon>
        <taxon>Desulfurobacteriales</taxon>
        <taxon>Desulfurobacteriaceae</taxon>
        <taxon>Balnearium</taxon>
    </lineage>
</organism>
<evidence type="ECO:0008006" key="3">
    <source>
        <dbReference type="Google" id="ProtNLM"/>
    </source>
</evidence>
<protein>
    <recommendedName>
        <fullName evidence="3">Phage recombination protein Bet</fullName>
    </recommendedName>
</protein>
<gene>
    <name evidence="1" type="ORF">SAMN06269117_11367</name>
</gene>
<name>A0A521CKA4_9BACT</name>
<proteinExistence type="predicted"/>
<dbReference type="EMBL" id="FXTM01000013">
    <property type="protein sequence ID" value="SMO59867.1"/>
    <property type="molecule type" value="Genomic_DNA"/>
</dbReference>
<keyword evidence="2" id="KW-1185">Reference proteome</keyword>
<accession>A0A521CKA4</accession>
<reference evidence="1 2" key="1">
    <citation type="submission" date="2017-05" db="EMBL/GenBank/DDBJ databases">
        <authorList>
            <person name="Varghese N."/>
            <person name="Submissions S."/>
        </authorList>
    </citation>
    <scope>NUCLEOTIDE SEQUENCE [LARGE SCALE GENOMIC DNA]</scope>
    <source>
        <strain evidence="1 2">DSM 16304</strain>
    </source>
</reference>
<evidence type="ECO:0000313" key="1">
    <source>
        <dbReference type="EMBL" id="SMO59867.1"/>
    </source>
</evidence>
<evidence type="ECO:0000313" key="2">
    <source>
        <dbReference type="Proteomes" id="UP000317315"/>
    </source>
</evidence>
<dbReference type="RefSeq" id="WP_142935624.1">
    <property type="nucleotide sequence ID" value="NZ_FXTM01000013.1"/>
</dbReference>
<dbReference type="Proteomes" id="UP000317315">
    <property type="component" value="Unassembled WGS sequence"/>
</dbReference>
<dbReference type="AlphaFoldDB" id="A0A521CKA4"/>
<dbReference type="OrthoDB" id="1494353at2"/>
<sequence>MSEVKTTADQVRIKVAEELQEQWLDLTRIKGWLKGHKGIPEKAQEHLAQQIRALFAEFGLRPDLGHIIVMGDRPYITKEGLIYYAQKSGQLAGIEVEIVERTQNFCLMKATVRTKDGGKYEAYGDADKNNTNRTISPHLIRMAETRAVNRALRVAFPIGLCSYEELAEQDILYDPETGEVIEEKRQNNNRNGDASDRQVNAIKTIADKRKLSEEQLREFLKLLVNKEKLEELDKEEASKVITELNKLAPKQILIEIQNTLKGLGIKNGEKKKLYQTVIGKSTSKLFTEKEAQKFLEYLKKLKQEKNGKTQEGNKNEEDDIQF</sequence>